<evidence type="ECO:0000256" key="7">
    <source>
        <dbReference type="RuleBase" id="RU363037"/>
    </source>
</evidence>
<dbReference type="GO" id="GO:0004818">
    <property type="term" value="F:glutamate-tRNA ligase activity"/>
    <property type="evidence" value="ECO:0007669"/>
    <property type="project" value="TreeGrafter"/>
</dbReference>
<evidence type="ECO:0000256" key="2">
    <source>
        <dbReference type="ARBA" id="ARBA00022723"/>
    </source>
</evidence>
<sequence length="274" mass="31047">MSLIITRFAPSPTGYLHLGHAFSALFCAEKGERFLLRIEDIDQGRCRPDYIEAIYEDLAWLGLSWETPVRVQSEHMKDYAQALNKLDDMGLLYPCFCTRKEIQAEIERAGHAPHGPDGVLYPGTCKNLSVQHRSNLIAQGKSFALRLDMDKAITHAGPLTWFDHDKGEQQATPEVFGDVVLARKDTPTSYHISVCVDDHIQGINLITRGQDLFHATHIHRLLQDLLKLDVPEYHHHGLMVGEDGKRFAKRDKSLTLRSLRESGACVEDVLERLR</sequence>
<dbReference type="InterPro" id="IPR001412">
    <property type="entry name" value="aa-tRNA-synth_I_CS"/>
</dbReference>
<dbReference type="InterPro" id="IPR000924">
    <property type="entry name" value="Glu/Gln-tRNA-synth"/>
</dbReference>
<dbReference type="Pfam" id="PF00749">
    <property type="entry name" value="tRNA-synt_1c"/>
    <property type="match status" value="1"/>
</dbReference>
<keyword evidence="10" id="KW-1185">Reference proteome</keyword>
<dbReference type="InterPro" id="IPR014729">
    <property type="entry name" value="Rossmann-like_a/b/a_fold"/>
</dbReference>
<dbReference type="Proteomes" id="UP000231658">
    <property type="component" value="Unassembled WGS sequence"/>
</dbReference>
<dbReference type="Gene3D" id="3.40.50.620">
    <property type="entry name" value="HUPs"/>
    <property type="match status" value="1"/>
</dbReference>
<name>A0A1C3RDT0_9PROT</name>
<dbReference type="GO" id="GO:0006424">
    <property type="term" value="P:glutamyl-tRNA aminoacylation"/>
    <property type="evidence" value="ECO:0007669"/>
    <property type="project" value="TreeGrafter"/>
</dbReference>
<keyword evidence="7" id="KW-0648">Protein biosynthesis</keyword>
<evidence type="ECO:0000256" key="4">
    <source>
        <dbReference type="ARBA" id="ARBA00022833"/>
    </source>
</evidence>
<dbReference type="EMBL" id="FLYE01000002">
    <property type="protein sequence ID" value="SCA55429.1"/>
    <property type="molecule type" value="Genomic_DNA"/>
</dbReference>
<dbReference type="InterPro" id="IPR020058">
    <property type="entry name" value="Glu/Gln-tRNA-synth_Ib_cat-dom"/>
</dbReference>
<dbReference type="PANTHER" id="PTHR43311:SF1">
    <property type="entry name" value="GLUTAMYL-Q TRNA(ASP) SYNTHETASE"/>
    <property type="match status" value="1"/>
</dbReference>
<organism evidence="9 10">
    <name type="scientific">Candidatus Terasakiella magnetica</name>
    <dbReference type="NCBI Taxonomy" id="1867952"/>
    <lineage>
        <taxon>Bacteria</taxon>
        <taxon>Pseudomonadati</taxon>
        <taxon>Pseudomonadota</taxon>
        <taxon>Alphaproteobacteria</taxon>
        <taxon>Rhodospirillales</taxon>
        <taxon>Terasakiellaceae</taxon>
        <taxon>Terasakiella</taxon>
    </lineage>
</organism>
<evidence type="ECO:0000256" key="1">
    <source>
        <dbReference type="ARBA" id="ARBA00022598"/>
    </source>
</evidence>
<keyword evidence="3 7" id="KW-0547">Nucleotide-binding</keyword>
<dbReference type="GO" id="GO:0005524">
    <property type="term" value="F:ATP binding"/>
    <property type="evidence" value="ECO:0007669"/>
    <property type="project" value="UniProtKB-KW"/>
</dbReference>
<keyword evidence="1 7" id="KW-0436">Ligase</keyword>
<dbReference type="SUPFAM" id="SSF52374">
    <property type="entry name" value="Nucleotidylyl transferase"/>
    <property type="match status" value="1"/>
</dbReference>
<accession>A0A1C3RDT0</accession>
<dbReference type="EC" id="6.1.1.-" evidence="9"/>
<evidence type="ECO:0000256" key="3">
    <source>
        <dbReference type="ARBA" id="ARBA00022741"/>
    </source>
</evidence>
<evidence type="ECO:0000256" key="5">
    <source>
        <dbReference type="ARBA" id="ARBA00022840"/>
    </source>
</evidence>
<protein>
    <submittedName>
        <fullName evidence="9">Glutamyl-Q tRNA(Asp) synthetase</fullName>
        <ecNumber evidence="9">6.1.1.-</ecNumber>
    </submittedName>
</protein>
<evidence type="ECO:0000313" key="10">
    <source>
        <dbReference type="Proteomes" id="UP000231658"/>
    </source>
</evidence>
<evidence type="ECO:0000256" key="6">
    <source>
        <dbReference type="ARBA" id="ARBA00023146"/>
    </source>
</evidence>
<keyword evidence="2" id="KW-0479">Metal-binding</keyword>
<keyword evidence="4" id="KW-0862">Zinc</keyword>
<dbReference type="STRING" id="1867952.MTBPR1_100070"/>
<keyword evidence="6 7" id="KW-0030">Aminoacyl-tRNA synthetase</keyword>
<dbReference type="InterPro" id="IPR049940">
    <property type="entry name" value="GluQ/Sye"/>
</dbReference>
<dbReference type="PRINTS" id="PR00987">
    <property type="entry name" value="TRNASYNTHGLU"/>
</dbReference>
<gene>
    <name evidence="9" type="primary">gluQ</name>
    <name evidence="9" type="ORF">MTBPR1_100070</name>
</gene>
<dbReference type="PROSITE" id="PS00178">
    <property type="entry name" value="AA_TRNA_LIGASE_I"/>
    <property type="match status" value="1"/>
</dbReference>
<dbReference type="RefSeq" id="WP_205631205.1">
    <property type="nucleotide sequence ID" value="NZ_FLYE01000002.1"/>
</dbReference>
<feature type="domain" description="Glutamyl/glutaminyl-tRNA synthetase class Ib catalytic" evidence="8">
    <location>
        <begin position="4"/>
        <end position="263"/>
    </location>
</feature>
<evidence type="ECO:0000259" key="8">
    <source>
        <dbReference type="Pfam" id="PF00749"/>
    </source>
</evidence>
<proteinExistence type="inferred from homology"/>
<keyword evidence="5 7" id="KW-0067">ATP-binding</keyword>
<reference evidence="9 10" key="1">
    <citation type="submission" date="2016-07" db="EMBL/GenBank/DDBJ databases">
        <authorList>
            <person name="Lefevre C.T."/>
        </authorList>
    </citation>
    <scope>NUCLEOTIDE SEQUENCE [LARGE SCALE GENOMIC DNA]</scope>
    <source>
        <strain evidence="9">PR1</strain>
    </source>
</reference>
<dbReference type="GO" id="GO:0005829">
    <property type="term" value="C:cytosol"/>
    <property type="evidence" value="ECO:0007669"/>
    <property type="project" value="TreeGrafter"/>
</dbReference>
<comment type="similarity">
    <text evidence="7">Belongs to the class-I aminoacyl-tRNA synthetase family.</text>
</comment>
<dbReference type="NCBIfam" id="NF004315">
    <property type="entry name" value="PRK05710.1-4"/>
    <property type="match status" value="1"/>
</dbReference>
<evidence type="ECO:0000313" key="9">
    <source>
        <dbReference type="EMBL" id="SCA55429.1"/>
    </source>
</evidence>
<dbReference type="PANTHER" id="PTHR43311">
    <property type="entry name" value="GLUTAMATE--TRNA LIGASE"/>
    <property type="match status" value="1"/>
</dbReference>
<dbReference type="AlphaFoldDB" id="A0A1C3RDT0"/>